<dbReference type="AlphaFoldDB" id="A0A9P1I7P4"/>
<dbReference type="EMBL" id="CANHGI010000001">
    <property type="protein sequence ID" value="CAI5439892.1"/>
    <property type="molecule type" value="Genomic_DNA"/>
</dbReference>
<reference evidence="1" key="1">
    <citation type="submission" date="2022-11" db="EMBL/GenBank/DDBJ databases">
        <authorList>
            <person name="Kikuchi T."/>
        </authorList>
    </citation>
    <scope>NUCLEOTIDE SEQUENCE</scope>
    <source>
        <strain evidence="1">PS1010</strain>
    </source>
</reference>
<comment type="caution">
    <text evidence="1">The sequence shown here is derived from an EMBL/GenBank/DDBJ whole genome shotgun (WGS) entry which is preliminary data.</text>
</comment>
<dbReference type="Proteomes" id="UP001152747">
    <property type="component" value="Unassembled WGS sequence"/>
</dbReference>
<evidence type="ECO:0000313" key="1">
    <source>
        <dbReference type="EMBL" id="CAI5439892.1"/>
    </source>
</evidence>
<gene>
    <name evidence="1" type="ORF">CAMP_LOCUS2529</name>
</gene>
<proteinExistence type="predicted"/>
<name>A0A9P1I7P4_9PELO</name>
<evidence type="ECO:0000313" key="2">
    <source>
        <dbReference type="Proteomes" id="UP001152747"/>
    </source>
</evidence>
<sequence length="417" mass="48517">MEYPILTREEATIGWSNEYVKALVIETVNGNNISDKFKSSKIENIDDLLDILFEDEESTVFELFKNKDNLLNNLIAQQMFPNPFLYFGCKINFEHRSISYLSSKNTMFFTKHEALGSFYAMKFKGKMSFLMKLVNTSVIRKIGRHLNETNQSNDMIPKQIFDKQMKDLIESYGRTAYIFDVIDLKFENFITIFDSKYDDDLISQVNTLLHLENEMLPLSANKYEYTNLYMSLVSWKNCVENFFNTADWFHKKYEVLRGFFENEKRCDSRTFFIAKEAENVLDIVMKKKYSKPFPKGLISIENEEEHDDVHLISIPIQVSKFRCSHPISTPYGTYCKLAFYAFRNFFDEVAYGLNLFRKGGLKKKNLPDSESVLTAVGEKISPASTRAGRRPSISRIFLARPRQFSLLASACRCFCSS</sequence>
<accession>A0A9P1I7P4</accession>
<protein>
    <submittedName>
        <fullName evidence="1">Uncharacterized protein</fullName>
    </submittedName>
</protein>
<organism evidence="1 2">
    <name type="scientific">Caenorhabditis angaria</name>
    <dbReference type="NCBI Taxonomy" id="860376"/>
    <lineage>
        <taxon>Eukaryota</taxon>
        <taxon>Metazoa</taxon>
        <taxon>Ecdysozoa</taxon>
        <taxon>Nematoda</taxon>
        <taxon>Chromadorea</taxon>
        <taxon>Rhabditida</taxon>
        <taxon>Rhabditina</taxon>
        <taxon>Rhabditomorpha</taxon>
        <taxon>Rhabditoidea</taxon>
        <taxon>Rhabditidae</taxon>
        <taxon>Peloderinae</taxon>
        <taxon>Caenorhabditis</taxon>
    </lineage>
</organism>
<keyword evidence="2" id="KW-1185">Reference proteome</keyword>